<dbReference type="AlphaFoldDB" id="M2PZN9"/>
<reference evidence="3 4" key="1">
    <citation type="submission" date="2013-02" db="EMBL/GenBank/DDBJ databases">
        <title>The Genome Sequence of Lactobacillus catenaformis F0143.</title>
        <authorList>
            <consortium name="The Broad Institute Genome Sequencing Platform"/>
            <person name="Earl A."/>
            <person name="Ward D."/>
            <person name="Feldgarden M."/>
            <person name="Gevers D."/>
            <person name="Izard J."/>
            <person name="Blanton J.M."/>
            <person name="Mathney J."/>
            <person name="Dewhirst F.E."/>
            <person name="Young S.K."/>
            <person name="Zeng Q."/>
            <person name="Gargeya S."/>
            <person name="Fitzgerald M."/>
            <person name="Haas B."/>
            <person name="Abouelleil A."/>
            <person name="Alvarado L."/>
            <person name="Arachchi H.M."/>
            <person name="Berlin A."/>
            <person name="Chapman S.B."/>
            <person name="Gearin G."/>
            <person name="Goldberg J."/>
            <person name="Griggs A."/>
            <person name="Gujja S."/>
            <person name="Hansen M."/>
            <person name="Heiman D."/>
            <person name="Howarth C."/>
            <person name="Larimer J."/>
            <person name="Lui A."/>
            <person name="MacDonald P.J.P."/>
            <person name="McCowen C."/>
            <person name="Montmayeur A."/>
            <person name="Murphy C."/>
            <person name="Neiman D."/>
            <person name="Pearson M."/>
            <person name="Priest M."/>
            <person name="Roberts A."/>
            <person name="Saif S."/>
            <person name="Shea T."/>
            <person name="Sisk P."/>
            <person name="Stolte C."/>
            <person name="Sykes S."/>
            <person name="Wortman J."/>
            <person name="Nusbaum C."/>
            <person name="Birren B."/>
        </authorList>
    </citation>
    <scope>NUCLEOTIDE SEQUENCE [LARGE SCALE GENOMIC DNA]</scope>
    <source>
        <strain evidence="3 4">OT 569</strain>
    </source>
</reference>
<dbReference type="PANTHER" id="PTHR47618">
    <property type="entry name" value="BIFUNCTIONAL OLIGORIBONUCLEASE AND PAP PHOSPHATASE NRNA"/>
    <property type="match status" value="1"/>
</dbReference>
<dbReference type="OrthoDB" id="9803668at2"/>
<keyword evidence="4" id="KW-1185">Reference proteome</keyword>
<dbReference type="EMBL" id="AGEJ01000024">
    <property type="protein sequence ID" value="EMD16160.1"/>
    <property type="molecule type" value="Genomic_DNA"/>
</dbReference>
<accession>M2PZN9</accession>
<dbReference type="GO" id="GO:0003676">
    <property type="term" value="F:nucleic acid binding"/>
    <property type="evidence" value="ECO:0007669"/>
    <property type="project" value="InterPro"/>
</dbReference>
<protein>
    <submittedName>
        <fullName evidence="3">Uncharacterized protein</fullName>
    </submittedName>
</protein>
<dbReference type="RefSeq" id="WP_004803784.1">
    <property type="nucleotide sequence ID" value="NZ_KB446649.1"/>
</dbReference>
<dbReference type="Gene3D" id="3.90.1640.10">
    <property type="entry name" value="inorganic pyrophosphatase (n-terminal core)"/>
    <property type="match status" value="1"/>
</dbReference>
<dbReference type="PATRIC" id="fig|999415.3.peg.1590"/>
<dbReference type="eggNOG" id="COG0618">
    <property type="taxonomic scope" value="Bacteria"/>
</dbReference>
<dbReference type="InterPro" id="IPR038763">
    <property type="entry name" value="DHH_sf"/>
</dbReference>
<proteinExistence type="predicted"/>
<name>M2PZN9_9FIRM</name>
<dbReference type="Gene3D" id="3.10.310.30">
    <property type="match status" value="1"/>
</dbReference>
<dbReference type="InterPro" id="IPR003156">
    <property type="entry name" value="DHHA1_dom"/>
</dbReference>
<dbReference type="SUPFAM" id="SSF64182">
    <property type="entry name" value="DHH phosphoesterases"/>
    <property type="match status" value="1"/>
</dbReference>
<dbReference type="Pfam" id="PF01368">
    <property type="entry name" value="DHH"/>
    <property type="match status" value="1"/>
</dbReference>
<dbReference type="STRING" id="999415.HMPREF9943_01563"/>
<dbReference type="Pfam" id="PF02272">
    <property type="entry name" value="DHHA1"/>
    <property type="match status" value="1"/>
</dbReference>
<comment type="caution">
    <text evidence="3">The sequence shown here is derived from an EMBL/GenBank/DDBJ whole genome shotgun (WGS) entry which is preliminary data.</text>
</comment>
<dbReference type="PANTHER" id="PTHR47618:SF1">
    <property type="entry name" value="BIFUNCTIONAL OLIGORIBONUCLEASE AND PAP PHOSPHATASE NRNA"/>
    <property type="match status" value="1"/>
</dbReference>
<sequence length="310" mass="35663">MKTIINKIKEYRNIIIYRHINPDADAYGSAVGMYYYLKKYFPDKNVVLAGEFKDDLYHLYINEVPEFTFYKDSLGIVMDTANRERIDGDINLCKEIIKIDHHLIVDAYGDIRYENPEASSCSEIVTLLMHQEAYPIPSLSARCLYMGIVGDSNRFLYRHTTQKTFQAASLLLEAGIDIEAIYRDIYVKKAKELDVTKYIYNHYIYDEGIAYYYLDDQTLNHLNITRNEGSNYVQLLGNIEEYKIYMALTENKSEGNIRVSLRSRQYPVNKVAAKFNGGGHALASGATLQSLDELPLLLKELKEVLKGPQI</sequence>
<dbReference type="BioCyc" id="ECAT999415-HMP:GTTI-1618-MONOMER"/>
<feature type="domain" description="DHHA1" evidence="2">
    <location>
        <begin position="209"/>
        <end position="306"/>
    </location>
</feature>
<dbReference type="Proteomes" id="UP000011758">
    <property type="component" value="Unassembled WGS sequence"/>
</dbReference>
<evidence type="ECO:0000259" key="1">
    <source>
        <dbReference type="Pfam" id="PF01368"/>
    </source>
</evidence>
<evidence type="ECO:0000313" key="3">
    <source>
        <dbReference type="EMBL" id="EMD16160.1"/>
    </source>
</evidence>
<dbReference type="InterPro" id="IPR001667">
    <property type="entry name" value="DDH_dom"/>
</dbReference>
<evidence type="ECO:0000313" key="4">
    <source>
        <dbReference type="Proteomes" id="UP000011758"/>
    </source>
</evidence>
<organism evidence="3 4">
    <name type="scientific">Eggerthia catenaformis OT 569 = DSM 20559</name>
    <dbReference type="NCBI Taxonomy" id="999415"/>
    <lineage>
        <taxon>Bacteria</taxon>
        <taxon>Bacillati</taxon>
        <taxon>Bacillota</taxon>
        <taxon>Erysipelotrichia</taxon>
        <taxon>Erysipelotrichales</taxon>
        <taxon>Coprobacillaceae</taxon>
        <taxon>Eggerthia</taxon>
    </lineage>
</organism>
<gene>
    <name evidence="3" type="ORF">HMPREF9943_01563</name>
</gene>
<feature type="domain" description="DDH" evidence="1">
    <location>
        <begin position="13"/>
        <end position="148"/>
    </location>
</feature>
<dbReference type="InterPro" id="IPR051319">
    <property type="entry name" value="Oligoribo/pAp-PDE_c-di-AMP_PDE"/>
</dbReference>
<evidence type="ECO:0000259" key="2">
    <source>
        <dbReference type="Pfam" id="PF02272"/>
    </source>
</evidence>